<reference evidence="2" key="1">
    <citation type="submission" date="2018-06" db="EMBL/GenBank/DDBJ databases">
        <authorList>
            <person name="Zhirakovskaya E."/>
        </authorList>
    </citation>
    <scope>NUCLEOTIDE SEQUENCE</scope>
</reference>
<dbReference type="AlphaFoldDB" id="A0A3B0ZGB1"/>
<organism evidence="2">
    <name type="scientific">hydrothermal vent metagenome</name>
    <dbReference type="NCBI Taxonomy" id="652676"/>
    <lineage>
        <taxon>unclassified sequences</taxon>
        <taxon>metagenomes</taxon>
        <taxon>ecological metagenomes</taxon>
    </lineage>
</organism>
<feature type="transmembrane region" description="Helical" evidence="1">
    <location>
        <begin position="82"/>
        <end position="104"/>
    </location>
</feature>
<protein>
    <submittedName>
        <fullName evidence="2">Uncharacterized protein</fullName>
    </submittedName>
</protein>
<keyword evidence="1" id="KW-0812">Transmembrane</keyword>
<proteinExistence type="predicted"/>
<evidence type="ECO:0000256" key="1">
    <source>
        <dbReference type="SAM" id="Phobius"/>
    </source>
</evidence>
<evidence type="ECO:0000313" key="2">
    <source>
        <dbReference type="EMBL" id="VAW87253.1"/>
    </source>
</evidence>
<dbReference type="EMBL" id="UOFQ01000061">
    <property type="protein sequence ID" value="VAW87253.1"/>
    <property type="molecule type" value="Genomic_DNA"/>
</dbReference>
<gene>
    <name evidence="2" type="ORF">MNBD_GAMMA17-1699</name>
</gene>
<keyword evidence="1" id="KW-1133">Transmembrane helix</keyword>
<sequence>QRAKDPLNNHQRAMNIARSSRHIKRLELTNDIEARAIGQFSKAAKVIGKGIIVLDLGVRAYDVNNVREAGGDWERAAFKESISFVGSSVASASIIATGVTIFVAMTPVGWVALIATAATVALIANGSIKEHSDSWYDEIINW</sequence>
<feature type="transmembrane region" description="Helical" evidence="1">
    <location>
        <begin position="110"/>
        <end position="128"/>
    </location>
</feature>
<keyword evidence="1" id="KW-0472">Membrane</keyword>
<feature type="non-terminal residue" evidence="2">
    <location>
        <position position="1"/>
    </location>
</feature>
<accession>A0A3B0ZGB1</accession>
<name>A0A3B0ZGB1_9ZZZZ</name>